<keyword evidence="2" id="KW-1185">Reference proteome</keyword>
<reference evidence="1" key="1">
    <citation type="submission" date="2021-09" db="EMBL/GenBank/DDBJ databases">
        <authorList>
            <consortium name="AG Swart"/>
            <person name="Singh M."/>
            <person name="Singh A."/>
            <person name="Seah K."/>
            <person name="Emmerich C."/>
        </authorList>
    </citation>
    <scope>NUCLEOTIDE SEQUENCE</scope>
    <source>
        <strain evidence="1">ATCC30299</strain>
    </source>
</reference>
<protein>
    <submittedName>
        <fullName evidence="1">Uncharacterized protein</fullName>
    </submittedName>
</protein>
<proteinExistence type="predicted"/>
<evidence type="ECO:0000313" key="1">
    <source>
        <dbReference type="EMBL" id="CAG9326229.1"/>
    </source>
</evidence>
<accession>A0AAU9JH64</accession>
<dbReference type="EMBL" id="CAJZBQ010000040">
    <property type="protein sequence ID" value="CAG9326229.1"/>
    <property type="molecule type" value="Genomic_DNA"/>
</dbReference>
<name>A0AAU9JH64_9CILI</name>
<organism evidence="1 2">
    <name type="scientific">Blepharisma stoltei</name>
    <dbReference type="NCBI Taxonomy" id="1481888"/>
    <lineage>
        <taxon>Eukaryota</taxon>
        <taxon>Sar</taxon>
        <taxon>Alveolata</taxon>
        <taxon>Ciliophora</taxon>
        <taxon>Postciliodesmatophora</taxon>
        <taxon>Heterotrichea</taxon>
        <taxon>Heterotrichida</taxon>
        <taxon>Blepharismidae</taxon>
        <taxon>Blepharisma</taxon>
    </lineage>
</organism>
<evidence type="ECO:0000313" key="2">
    <source>
        <dbReference type="Proteomes" id="UP001162131"/>
    </source>
</evidence>
<comment type="caution">
    <text evidence="1">The sequence shown here is derived from an EMBL/GenBank/DDBJ whole genome shotgun (WGS) entry which is preliminary data.</text>
</comment>
<sequence length="194" mass="22538">MFSRHEDFLLALCPLTISFYLKLGSHIDCGFGVEKPMDRKQLSQFLLHSAEAENISRWSYQNSHPIPIQFNYSCFHSSRTCNFYLFDGLKSQNYERGISMFECFGSPVSAEISKIIRRAKGEEVNCIIEIDQDSVISMAMQVHEHENSLAIAKELDTELDQKKWVKFQKLLQPKWLLLELNREGFRLIHLSSIT</sequence>
<dbReference type="AlphaFoldDB" id="A0AAU9JH64"/>
<dbReference type="Proteomes" id="UP001162131">
    <property type="component" value="Unassembled WGS sequence"/>
</dbReference>
<gene>
    <name evidence="1" type="ORF">BSTOLATCC_MIC40660</name>
</gene>